<dbReference type="InterPro" id="IPR011335">
    <property type="entry name" value="Restrct_endonuc-II-like"/>
</dbReference>
<dbReference type="Proteomes" id="UP001519325">
    <property type="component" value="Unassembled WGS sequence"/>
</dbReference>
<keyword evidence="2" id="KW-1185">Reference proteome</keyword>
<dbReference type="EMBL" id="JAGGMR010000001">
    <property type="protein sequence ID" value="MBP2189949.1"/>
    <property type="molecule type" value="Genomic_DNA"/>
</dbReference>
<protein>
    <recommendedName>
        <fullName evidence="3">Restriction endonuclease</fullName>
    </recommendedName>
</protein>
<dbReference type="InterPro" id="IPR037083">
    <property type="entry name" value="NgoMIV_sf"/>
</dbReference>
<sequence>MGAPFRTVLLGWKPSKKNKLKWDWVPNSADTDNVTSLRLAGDVLDQLGMPNPNVTGAEPVVAPDNPGSLLETQVMSDLAHQLPALDPRRDWDFFRGQSIVRFAQYQHLAGIDAAIKHDPNLRVTLGTDYLIKPDVLVALRGTPTRTDHLWLHAAVACKWTIRSDRVQNIRHENSNMIRHRRGRLPHLVTVTAEPLPTRLASIARGTGEVDATYHIAYQELHNSVATHGSLEQREAWDEVTKQGRLLDYRDLAKALADW</sequence>
<comment type="caution">
    <text evidence="1">The sequence shown here is derived from an EMBL/GenBank/DDBJ whole genome shotgun (WGS) entry which is preliminary data.</text>
</comment>
<dbReference type="Pfam" id="PF09015">
    <property type="entry name" value="NgoMIV_restric"/>
    <property type="match status" value="2"/>
</dbReference>
<dbReference type="RefSeq" id="WP_209889387.1">
    <property type="nucleotide sequence ID" value="NZ_JAGGMR010000001.1"/>
</dbReference>
<reference evidence="1 2" key="1">
    <citation type="submission" date="2021-03" db="EMBL/GenBank/DDBJ databases">
        <title>Sequencing the genomes of 1000 actinobacteria strains.</title>
        <authorList>
            <person name="Klenk H.-P."/>
        </authorList>
    </citation>
    <scope>NUCLEOTIDE SEQUENCE [LARGE SCALE GENOMIC DNA]</scope>
    <source>
        <strain evidence="1 2">DSM 45516</strain>
    </source>
</reference>
<evidence type="ECO:0000313" key="2">
    <source>
        <dbReference type="Proteomes" id="UP001519325"/>
    </source>
</evidence>
<proteinExistence type="predicted"/>
<accession>A0ABS4QE44</accession>
<dbReference type="SUPFAM" id="SSF52980">
    <property type="entry name" value="Restriction endonuclease-like"/>
    <property type="match status" value="1"/>
</dbReference>
<dbReference type="CDD" id="cd22340">
    <property type="entry name" value="NgoMIV-like"/>
    <property type="match status" value="1"/>
</dbReference>
<gene>
    <name evidence="1" type="ORF">BJ987_002850</name>
</gene>
<evidence type="ECO:0000313" key="1">
    <source>
        <dbReference type="EMBL" id="MBP2189949.1"/>
    </source>
</evidence>
<name>A0ABS4QE44_9NOCA</name>
<dbReference type="InterPro" id="IPR015105">
    <property type="entry name" value="NgoMIV"/>
</dbReference>
<evidence type="ECO:0008006" key="3">
    <source>
        <dbReference type="Google" id="ProtNLM"/>
    </source>
</evidence>
<dbReference type="Gene3D" id="3.40.50.10010">
    <property type="entry name" value="Type-2 restriction enzyme NgoMIV"/>
    <property type="match status" value="1"/>
</dbReference>
<organism evidence="1 2">
    <name type="scientific">Nocardia goodfellowii</name>
    <dbReference type="NCBI Taxonomy" id="882446"/>
    <lineage>
        <taxon>Bacteria</taxon>
        <taxon>Bacillati</taxon>
        <taxon>Actinomycetota</taxon>
        <taxon>Actinomycetes</taxon>
        <taxon>Mycobacteriales</taxon>
        <taxon>Nocardiaceae</taxon>
        <taxon>Nocardia</taxon>
    </lineage>
</organism>